<evidence type="ECO:0000313" key="4">
    <source>
        <dbReference type="Proteomes" id="UP000676194"/>
    </source>
</evidence>
<feature type="transmembrane region" description="Helical" evidence="1">
    <location>
        <begin position="132"/>
        <end position="149"/>
    </location>
</feature>
<accession>A0A8E6EV80</accession>
<keyword evidence="1" id="KW-0472">Membrane</keyword>
<dbReference type="Pfam" id="PF13360">
    <property type="entry name" value="PQQ_2"/>
    <property type="match status" value="1"/>
</dbReference>
<proteinExistence type="predicted"/>
<evidence type="ECO:0000313" key="3">
    <source>
        <dbReference type="EMBL" id="QVL34609.1"/>
    </source>
</evidence>
<evidence type="ECO:0000256" key="1">
    <source>
        <dbReference type="SAM" id="Phobius"/>
    </source>
</evidence>
<dbReference type="Gene3D" id="2.130.10.10">
    <property type="entry name" value="YVTN repeat-like/Quinoprotein amine dehydrogenase"/>
    <property type="match status" value="2"/>
</dbReference>
<sequence>MAEATTTSEPVKSPVRPRIWPGVAILAFFAFLLFVPGEIAPRTTFHFMSIAGGLLLSILGFILWWAFYSRTPGKDRVMVLLVFIAAAVVVANLIPPSHIMGLLLYAFPLVAVLCVGWLITSQPFSWQLRRSVLLLLIMMGWSTMLLVRIKNVNGDMIPDLRWVWSKTSDELREEESASRKAGKQDDAPLQLVSQPGDWTEFRGAHRDSKAVNTRIRTDWEKDPPKLLWKRRIGLGWSSFSVVGDLLFTQEQRLQDECVVCYNAKTGDEIWKFSVNNRFVDAVGGDGPRGTPTIKDGRLYAQGATGKLVCLDAATGKQIWIRDIGIDANGHAPQWGYAGSPLVSGNLVFAIPLGANSQGTIAYDKETGNPVWKAGEAQHTYSSPQEVTFFGTRQILVLSDFGLESFNPADGKSLWQFPLTVRGMNRVVQPNVIGEGEVLLGTGSGKDLGTQLIKVRKDGESWTAEAGWNSNRLKPYYNDFVTHDGYAYGFDDSIFVCISLKDGKLKWKGGRYGHGQVLLLPDQSKLLVSAEDGKVHLLDATPNELTELGEVKVFDGRTWNHPVVVRGKLFIRNDEEMACYDLTETGSMADPAK</sequence>
<feature type="transmembrane region" description="Helical" evidence="1">
    <location>
        <begin position="100"/>
        <end position="120"/>
    </location>
</feature>
<organism evidence="3 4">
    <name type="scientific">Telmatocola sphagniphila</name>
    <dbReference type="NCBI Taxonomy" id="1123043"/>
    <lineage>
        <taxon>Bacteria</taxon>
        <taxon>Pseudomonadati</taxon>
        <taxon>Planctomycetota</taxon>
        <taxon>Planctomycetia</taxon>
        <taxon>Gemmatales</taxon>
        <taxon>Gemmataceae</taxon>
    </lineage>
</organism>
<keyword evidence="1" id="KW-1133">Transmembrane helix</keyword>
<keyword evidence="1" id="KW-0812">Transmembrane</keyword>
<protein>
    <submittedName>
        <fullName evidence="3">PQQ-like beta-propeller repeat protein</fullName>
    </submittedName>
</protein>
<dbReference type="SUPFAM" id="SSF50998">
    <property type="entry name" value="Quinoprotein alcohol dehydrogenase-like"/>
    <property type="match status" value="1"/>
</dbReference>
<dbReference type="RefSeq" id="WP_213499761.1">
    <property type="nucleotide sequence ID" value="NZ_CP074694.1"/>
</dbReference>
<feature type="domain" description="Pyrrolo-quinoline quinone repeat" evidence="2">
    <location>
        <begin position="255"/>
        <end position="507"/>
    </location>
</feature>
<feature type="transmembrane region" description="Helical" evidence="1">
    <location>
        <begin position="77"/>
        <end position="94"/>
    </location>
</feature>
<keyword evidence="4" id="KW-1185">Reference proteome</keyword>
<dbReference type="KEGG" id="tsph:KIH39_12080"/>
<reference evidence="3" key="1">
    <citation type="submission" date="2021-05" db="EMBL/GenBank/DDBJ databases">
        <title>Complete genome sequence of the cellulolytic planctomycete Telmatocola sphagniphila SP2T and characterization of the first cellulase from planctomycetes.</title>
        <authorList>
            <person name="Rakitin A.L."/>
            <person name="Beletsky A.V."/>
            <person name="Naumoff D.G."/>
            <person name="Kulichevskaya I.S."/>
            <person name="Mardanov A.V."/>
            <person name="Ravin N.V."/>
            <person name="Dedysh S.N."/>
        </authorList>
    </citation>
    <scope>NUCLEOTIDE SEQUENCE</scope>
    <source>
        <strain evidence="3">SP2T</strain>
    </source>
</reference>
<dbReference type="Proteomes" id="UP000676194">
    <property type="component" value="Chromosome"/>
</dbReference>
<evidence type="ECO:0000259" key="2">
    <source>
        <dbReference type="Pfam" id="PF13360"/>
    </source>
</evidence>
<feature type="transmembrane region" description="Helical" evidence="1">
    <location>
        <begin position="45"/>
        <end position="65"/>
    </location>
</feature>
<gene>
    <name evidence="3" type="ORF">KIH39_12080</name>
</gene>
<dbReference type="InterPro" id="IPR015943">
    <property type="entry name" value="WD40/YVTN_repeat-like_dom_sf"/>
</dbReference>
<feature type="transmembrane region" description="Helical" evidence="1">
    <location>
        <begin position="19"/>
        <end position="39"/>
    </location>
</feature>
<dbReference type="PANTHER" id="PTHR34512:SF30">
    <property type="entry name" value="OUTER MEMBRANE PROTEIN ASSEMBLY FACTOR BAMB"/>
    <property type="match status" value="1"/>
</dbReference>
<dbReference type="InterPro" id="IPR002372">
    <property type="entry name" value="PQQ_rpt_dom"/>
</dbReference>
<dbReference type="PANTHER" id="PTHR34512">
    <property type="entry name" value="CELL SURFACE PROTEIN"/>
    <property type="match status" value="1"/>
</dbReference>
<dbReference type="InterPro" id="IPR011047">
    <property type="entry name" value="Quinoprotein_ADH-like_sf"/>
</dbReference>
<dbReference type="EMBL" id="CP074694">
    <property type="protein sequence ID" value="QVL34609.1"/>
    <property type="molecule type" value="Genomic_DNA"/>
</dbReference>
<name>A0A8E6EV80_9BACT</name>
<dbReference type="AlphaFoldDB" id="A0A8E6EV80"/>